<organism evidence="2">
    <name type="scientific">Cladocopium goreaui</name>
    <dbReference type="NCBI Taxonomy" id="2562237"/>
    <lineage>
        <taxon>Eukaryota</taxon>
        <taxon>Sar</taxon>
        <taxon>Alveolata</taxon>
        <taxon>Dinophyceae</taxon>
        <taxon>Suessiales</taxon>
        <taxon>Symbiodiniaceae</taxon>
        <taxon>Cladocopium</taxon>
    </lineage>
</organism>
<dbReference type="EMBL" id="CAMXCT030003835">
    <property type="protein sequence ID" value="CAL4793800.1"/>
    <property type="molecule type" value="Genomic_DNA"/>
</dbReference>
<evidence type="ECO:0000256" key="1">
    <source>
        <dbReference type="SAM" id="MobiDB-lite"/>
    </source>
</evidence>
<keyword evidence="4" id="KW-1185">Reference proteome</keyword>
<dbReference type="EMBL" id="CAMXCT020003835">
    <property type="protein sequence ID" value="CAL1159863.1"/>
    <property type="molecule type" value="Genomic_DNA"/>
</dbReference>
<proteinExistence type="predicted"/>
<reference evidence="2" key="1">
    <citation type="submission" date="2022-10" db="EMBL/GenBank/DDBJ databases">
        <authorList>
            <person name="Chen Y."/>
            <person name="Dougan E. K."/>
            <person name="Chan C."/>
            <person name="Rhodes N."/>
            <person name="Thang M."/>
        </authorList>
    </citation>
    <scope>NUCLEOTIDE SEQUENCE</scope>
</reference>
<comment type="caution">
    <text evidence="2">The sequence shown here is derived from an EMBL/GenBank/DDBJ whole genome shotgun (WGS) entry which is preliminary data.</text>
</comment>
<feature type="compositionally biased region" description="Low complexity" evidence="1">
    <location>
        <begin position="319"/>
        <end position="331"/>
    </location>
</feature>
<dbReference type="EMBL" id="CAMXCT010003835">
    <property type="protein sequence ID" value="CAI4006488.1"/>
    <property type="molecule type" value="Genomic_DNA"/>
</dbReference>
<dbReference type="Proteomes" id="UP001152797">
    <property type="component" value="Unassembled WGS sequence"/>
</dbReference>
<accession>A0A9P1DAY8</accession>
<dbReference type="OrthoDB" id="446608at2759"/>
<reference evidence="3 4" key="2">
    <citation type="submission" date="2024-05" db="EMBL/GenBank/DDBJ databases">
        <authorList>
            <person name="Chen Y."/>
            <person name="Shah S."/>
            <person name="Dougan E. K."/>
            <person name="Thang M."/>
            <person name="Chan C."/>
        </authorList>
    </citation>
    <scope>NUCLEOTIDE SEQUENCE [LARGE SCALE GENOMIC DNA]</scope>
</reference>
<protein>
    <submittedName>
        <fullName evidence="2">Uncharacterized protein</fullName>
    </submittedName>
</protein>
<feature type="region of interest" description="Disordered" evidence="1">
    <location>
        <begin position="304"/>
        <end position="345"/>
    </location>
</feature>
<evidence type="ECO:0000313" key="2">
    <source>
        <dbReference type="EMBL" id="CAI4006488.1"/>
    </source>
</evidence>
<gene>
    <name evidence="2" type="ORF">C1SCF055_LOCUS32127</name>
</gene>
<sequence length="490" mass="54176">MASNTLLESVAAFESQAKRAGLNEQWIEAFGRNDLNKLGRLAYAVTTPGVAPTTEQVTEFMNHLRFGVGPTLSEITAVKRVLFEAQTLTIASLRSTVHSPDDASTRRVAPAERSARIEAQRQRLQGLELSGPMEPSHWLYDQFSAMLETGELKYISPGKCMTRQQELSGDKPDKQIKLDETRSSLVVKDKPHDQETDITSDLSLLQAMTRRALAMDLVGMASFNTVMKFVNRLFALLTQSPAPGFGRPGHAQLLRADRQAFMRLAETVPPPYHINAAGVLPLDLAFDQLHNDVTVTYHMLPVPLGRQRDDDKTSNAASTKTPPTKKTLNKTGGANVTQSLGDGMTATEDKTDKVAVDANVHWSYHDIVIHRCKWFGKYLPMAAALKEKEAAILQDMPGPMRYDQLITYAFQGEKRAKLAHDSAGPSSVVSGWRPITPQHRGAQMPASEPTVVMERFRKDLGEIQLSVLHWNFSGSHDPARIAAMRVFLGP</sequence>
<evidence type="ECO:0000313" key="4">
    <source>
        <dbReference type="Proteomes" id="UP001152797"/>
    </source>
</evidence>
<dbReference type="AlphaFoldDB" id="A0A9P1DAY8"/>
<name>A0A9P1DAY8_9DINO</name>
<evidence type="ECO:0000313" key="3">
    <source>
        <dbReference type="EMBL" id="CAL4793800.1"/>
    </source>
</evidence>